<keyword evidence="3" id="KW-1185">Reference proteome</keyword>
<dbReference type="Proteomes" id="UP000053237">
    <property type="component" value="Unassembled WGS sequence"/>
</dbReference>
<evidence type="ECO:0000256" key="1">
    <source>
        <dbReference type="SAM" id="MobiDB-lite"/>
    </source>
</evidence>
<dbReference type="AlphaFoldDB" id="A0A024FXN7"/>
<sequence>MKVLFDALRKLRRANEMNRSEIISCASDMFEATNALITIEYNKDLVNIFVELLVQFKAEHEWMMDDRCQAHRTHAVHVVEGMLFTFDRIALYLKKRFIFYGKKHNMKVKLYNMIMGERHKPAEHVKPGEEQTQPVHKHSPDTTDPVPIRTTHDA</sequence>
<reference evidence="2 3" key="1">
    <citation type="submission" date="2012-05" db="EMBL/GenBank/DDBJ databases">
        <title>Recombination and specialization in a pathogen metapopulation.</title>
        <authorList>
            <person name="Gardiner A."/>
            <person name="Kemen E."/>
            <person name="Schultz-Larsen T."/>
            <person name="MacLean D."/>
            <person name="Van Oosterhout C."/>
            <person name="Jones J.D.G."/>
        </authorList>
    </citation>
    <scope>NUCLEOTIDE SEQUENCE [LARGE SCALE GENOMIC DNA]</scope>
    <source>
        <strain evidence="2 3">Ac Nc2</strain>
    </source>
</reference>
<dbReference type="EMBL" id="CAIX01001515">
    <property type="protein sequence ID" value="CCI11677.1"/>
    <property type="molecule type" value="Genomic_DNA"/>
</dbReference>
<accession>A0A024FXN7</accession>
<gene>
    <name evidence="2" type="ORF">BN9_132950</name>
</gene>
<dbReference type="InParanoid" id="A0A024FXN7"/>
<evidence type="ECO:0000313" key="3">
    <source>
        <dbReference type="Proteomes" id="UP000053237"/>
    </source>
</evidence>
<organism evidence="2 3">
    <name type="scientific">Albugo candida</name>
    <dbReference type="NCBI Taxonomy" id="65357"/>
    <lineage>
        <taxon>Eukaryota</taxon>
        <taxon>Sar</taxon>
        <taxon>Stramenopiles</taxon>
        <taxon>Oomycota</taxon>
        <taxon>Peronosporomycetes</taxon>
        <taxon>Albuginales</taxon>
        <taxon>Albuginaceae</taxon>
        <taxon>Albugo</taxon>
    </lineage>
</organism>
<evidence type="ECO:0000313" key="2">
    <source>
        <dbReference type="EMBL" id="CCI11677.1"/>
    </source>
</evidence>
<name>A0A024FXN7_9STRA</name>
<comment type="caution">
    <text evidence="2">The sequence shown here is derived from an EMBL/GenBank/DDBJ whole genome shotgun (WGS) entry which is preliminary data.</text>
</comment>
<proteinExistence type="predicted"/>
<feature type="region of interest" description="Disordered" evidence="1">
    <location>
        <begin position="125"/>
        <end position="154"/>
    </location>
</feature>
<protein>
    <submittedName>
        <fullName evidence="2">Uncharacterized protein</fullName>
    </submittedName>
</protein>